<dbReference type="GO" id="GO:0031573">
    <property type="term" value="P:mitotic intra-S DNA damage checkpoint signaling"/>
    <property type="evidence" value="ECO:0007669"/>
    <property type="project" value="TreeGrafter"/>
</dbReference>
<evidence type="ECO:0000256" key="1">
    <source>
        <dbReference type="ARBA" id="ARBA00004123"/>
    </source>
</evidence>
<evidence type="ECO:0000256" key="3">
    <source>
        <dbReference type="ARBA" id="ARBA00023242"/>
    </source>
</evidence>
<proteinExistence type="inferred from homology"/>
<dbReference type="GO" id="GO:0000723">
    <property type="term" value="P:telomere maintenance"/>
    <property type="evidence" value="ECO:0007669"/>
    <property type="project" value="TreeGrafter"/>
</dbReference>
<dbReference type="PANTHER" id="PTHR12900:SF0">
    <property type="entry name" value="CHECKPOINT PROTEIN"/>
    <property type="match status" value="1"/>
</dbReference>
<comment type="subcellular location">
    <subcellularLocation>
        <location evidence="1">Nucleus</location>
    </subcellularLocation>
</comment>
<dbReference type="PIRSF" id="PIRSF011312">
    <property type="entry name" value="Cell_cycle_HUS1"/>
    <property type="match status" value="1"/>
</dbReference>
<reference evidence="4 5" key="1">
    <citation type="submission" date="2019-07" db="EMBL/GenBank/DDBJ databases">
        <title>Draft genome assembly of a fouling barnacle, Amphibalanus amphitrite (Darwin, 1854): The first reference genome for Thecostraca.</title>
        <authorList>
            <person name="Kim W."/>
        </authorList>
    </citation>
    <scope>NUCLEOTIDE SEQUENCE [LARGE SCALE GENOMIC DNA]</scope>
    <source>
        <strain evidence="4">SNU_AA5</strain>
        <tissue evidence="4">Soma without cirri and trophi</tissue>
    </source>
</reference>
<dbReference type="EMBL" id="VIIS01002159">
    <property type="protein sequence ID" value="KAF0287867.1"/>
    <property type="molecule type" value="Genomic_DNA"/>
</dbReference>
<dbReference type="GO" id="GO:0006289">
    <property type="term" value="P:nucleotide-excision repair"/>
    <property type="evidence" value="ECO:0007669"/>
    <property type="project" value="TreeGrafter"/>
</dbReference>
<protein>
    <submittedName>
        <fullName evidence="4">Checkpoint protein HUS1</fullName>
    </submittedName>
</protein>
<accession>A0A6A4UVS2</accession>
<dbReference type="GO" id="GO:0000724">
    <property type="term" value="P:double-strand break repair via homologous recombination"/>
    <property type="evidence" value="ECO:0007669"/>
    <property type="project" value="TreeGrafter"/>
</dbReference>
<evidence type="ECO:0000313" key="4">
    <source>
        <dbReference type="EMBL" id="KAF0287867.1"/>
    </source>
</evidence>
<dbReference type="OrthoDB" id="10063861at2759"/>
<evidence type="ECO:0000256" key="2">
    <source>
        <dbReference type="ARBA" id="ARBA00005563"/>
    </source>
</evidence>
<dbReference type="GO" id="GO:0044778">
    <property type="term" value="P:meiotic DNA integrity checkpoint signaling"/>
    <property type="evidence" value="ECO:0007669"/>
    <property type="project" value="TreeGrafter"/>
</dbReference>
<organism evidence="4 5">
    <name type="scientific">Amphibalanus amphitrite</name>
    <name type="common">Striped barnacle</name>
    <name type="synonym">Balanus amphitrite</name>
    <dbReference type="NCBI Taxonomy" id="1232801"/>
    <lineage>
        <taxon>Eukaryota</taxon>
        <taxon>Metazoa</taxon>
        <taxon>Ecdysozoa</taxon>
        <taxon>Arthropoda</taxon>
        <taxon>Crustacea</taxon>
        <taxon>Multicrustacea</taxon>
        <taxon>Cirripedia</taxon>
        <taxon>Thoracica</taxon>
        <taxon>Thoracicalcarea</taxon>
        <taxon>Balanomorpha</taxon>
        <taxon>Balanoidea</taxon>
        <taxon>Balanidae</taxon>
        <taxon>Amphibalaninae</taxon>
        <taxon>Amphibalanus</taxon>
    </lineage>
</organism>
<dbReference type="GO" id="GO:0035861">
    <property type="term" value="C:site of double-strand break"/>
    <property type="evidence" value="ECO:0007669"/>
    <property type="project" value="TreeGrafter"/>
</dbReference>
<dbReference type="PANTHER" id="PTHR12900">
    <property type="entry name" value="MITOTIC AND DNA DAMAGE CHECKPOINT PROTEIN HUS1"/>
    <property type="match status" value="1"/>
</dbReference>
<name>A0A6A4UVS2_AMPAM</name>
<dbReference type="InterPro" id="IPR007150">
    <property type="entry name" value="HUS1/Mec3"/>
</dbReference>
<keyword evidence="3" id="KW-0539">Nucleus</keyword>
<dbReference type="GO" id="GO:0030896">
    <property type="term" value="C:checkpoint clamp complex"/>
    <property type="evidence" value="ECO:0007669"/>
    <property type="project" value="InterPro"/>
</dbReference>
<dbReference type="GO" id="GO:0005730">
    <property type="term" value="C:nucleolus"/>
    <property type="evidence" value="ECO:0007669"/>
    <property type="project" value="InterPro"/>
</dbReference>
<dbReference type="Proteomes" id="UP000440578">
    <property type="component" value="Unassembled WGS sequence"/>
</dbReference>
<dbReference type="Gene3D" id="3.70.10.10">
    <property type="match status" value="1"/>
</dbReference>
<keyword evidence="5" id="KW-1185">Reference proteome</keyword>
<dbReference type="Pfam" id="PF04005">
    <property type="entry name" value="Hus1"/>
    <property type="match status" value="1"/>
</dbReference>
<dbReference type="GO" id="GO:0033314">
    <property type="term" value="P:mitotic DNA replication checkpoint signaling"/>
    <property type="evidence" value="ECO:0007669"/>
    <property type="project" value="TreeGrafter"/>
</dbReference>
<comment type="caution">
    <text evidence="4">The sequence shown here is derived from an EMBL/GenBank/DDBJ whole genome shotgun (WGS) entry which is preliminary data.</text>
</comment>
<dbReference type="AlphaFoldDB" id="A0A6A4UVS2"/>
<sequence length="139" mass="15306">MNTDDNLARTLSILKSSAAVRSLKIKLTKKHSACLTFEIESPSQTSLSRLCTHDIPVTVLPRRLWAGLAEPRLPQFSVSLDLPALRLLRPVVERMRAIGPRLTVSASRSGRFVLRVESDQAVVATHFGQLRTHPAGEDG</sequence>
<comment type="similarity">
    <text evidence="2">Belongs to the HUS1 family.</text>
</comment>
<evidence type="ECO:0000313" key="5">
    <source>
        <dbReference type="Proteomes" id="UP000440578"/>
    </source>
</evidence>
<dbReference type="InterPro" id="IPR016580">
    <property type="entry name" value="HUS1"/>
</dbReference>
<gene>
    <name evidence="4" type="primary">HUS1</name>
    <name evidence="4" type="ORF">FJT64_013700</name>
</gene>